<dbReference type="AlphaFoldDB" id="A0A565BCL5"/>
<evidence type="ECO:0000313" key="1">
    <source>
        <dbReference type="EMBL" id="VVA99104.1"/>
    </source>
</evidence>
<sequence length="61" mass="6594">MENGKLIAATRAELESALSADSPNAQQLLKKLTVLRNNSKNNAPCSFGSKTEIVTLDFSTR</sequence>
<organism evidence="1 2">
    <name type="scientific">Arabis nemorensis</name>
    <dbReference type="NCBI Taxonomy" id="586526"/>
    <lineage>
        <taxon>Eukaryota</taxon>
        <taxon>Viridiplantae</taxon>
        <taxon>Streptophyta</taxon>
        <taxon>Embryophyta</taxon>
        <taxon>Tracheophyta</taxon>
        <taxon>Spermatophyta</taxon>
        <taxon>Magnoliopsida</taxon>
        <taxon>eudicotyledons</taxon>
        <taxon>Gunneridae</taxon>
        <taxon>Pentapetalae</taxon>
        <taxon>rosids</taxon>
        <taxon>malvids</taxon>
        <taxon>Brassicales</taxon>
        <taxon>Brassicaceae</taxon>
        <taxon>Arabideae</taxon>
        <taxon>Arabis</taxon>
    </lineage>
</organism>
<accession>A0A565BCL5</accession>
<reference evidence="1" key="1">
    <citation type="submission" date="2019-07" db="EMBL/GenBank/DDBJ databases">
        <authorList>
            <person name="Dittberner H."/>
        </authorList>
    </citation>
    <scope>NUCLEOTIDE SEQUENCE [LARGE SCALE GENOMIC DNA]</scope>
</reference>
<gene>
    <name evidence="1" type="ORF">ANE_LOCUS9549</name>
</gene>
<evidence type="ECO:0000313" key="2">
    <source>
        <dbReference type="Proteomes" id="UP000489600"/>
    </source>
</evidence>
<comment type="caution">
    <text evidence="1">The sequence shown here is derived from an EMBL/GenBank/DDBJ whole genome shotgun (WGS) entry which is preliminary data.</text>
</comment>
<dbReference type="Proteomes" id="UP000489600">
    <property type="component" value="Unassembled WGS sequence"/>
</dbReference>
<name>A0A565BCL5_9BRAS</name>
<keyword evidence="2" id="KW-1185">Reference proteome</keyword>
<dbReference type="EMBL" id="CABITT030000003">
    <property type="protein sequence ID" value="VVA99104.1"/>
    <property type="molecule type" value="Genomic_DNA"/>
</dbReference>
<proteinExistence type="predicted"/>
<protein>
    <submittedName>
        <fullName evidence="1">Uncharacterized protein</fullName>
    </submittedName>
</protein>